<dbReference type="FunFam" id="2.40.10.10:FF:000002">
    <property type="entry name" value="Transmembrane protease serine"/>
    <property type="match status" value="1"/>
</dbReference>
<evidence type="ECO:0000313" key="7">
    <source>
        <dbReference type="RefSeq" id="XP_030754763.1"/>
    </source>
</evidence>
<dbReference type="PRINTS" id="PR00722">
    <property type="entry name" value="CHYMOTRYPSIN"/>
</dbReference>
<sequence>MNSTIFSVILLLVLNALELVVGQVQTRPYSCVLPSACRDSGNIIDPRILSPNGGIFPSAGVSSGVGSTGPGTGPPGNFPGSGNPVVSIVTPGQQQTDCPAGYVRCTNVICGTPTVQPSPQDGFATPNAFPWQAFLRNNNNLNFRNGYAGGGVLIDQYHVLTAAHKITNLTSISVSLGVYNTSFVNTQTSQVQQAWIHSNYNQTYLKNDVAILRLATPVNLGGNVLPICLPQAGRSFIGSPSSSCIVSGWGQTSFQTNDAPTQTLKQVHVPIVTNQQCTTSYNNVLGSVNTAAYLDFPNEICAGGQAQQDACTQDGGSPLVCADSGTQYTLAGLVLWGKNCGQAGVYGVYLNVPQYANWIQCVVQCIQNTQNCNSCPAYRFL</sequence>
<gene>
    <name evidence="7" type="primary">LOC115881430</name>
</gene>
<dbReference type="InterPro" id="IPR043504">
    <property type="entry name" value="Peptidase_S1_PA_chymotrypsin"/>
</dbReference>
<evidence type="ECO:0000256" key="4">
    <source>
        <dbReference type="SAM" id="SignalP"/>
    </source>
</evidence>
<dbReference type="GO" id="GO:0006508">
    <property type="term" value="P:proteolysis"/>
    <property type="evidence" value="ECO:0007669"/>
    <property type="project" value="InterPro"/>
</dbReference>
<dbReference type="KEGG" id="soy:115881430"/>
<evidence type="ECO:0000256" key="1">
    <source>
        <dbReference type="ARBA" id="ARBA00023157"/>
    </source>
</evidence>
<evidence type="ECO:0000259" key="5">
    <source>
        <dbReference type="PROSITE" id="PS50240"/>
    </source>
</evidence>
<evidence type="ECO:0000313" key="6">
    <source>
        <dbReference type="Proteomes" id="UP000504635"/>
    </source>
</evidence>
<keyword evidence="4" id="KW-0732">Signal</keyword>
<feature type="domain" description="Peptidase S1" evidence="5">
    <location>
        <begin position="108"/>
        <end position="364"/>
    </location>
</feature>
<evidence type="ECO:0000256" key="2">
    <source>
        <dbReference type="ARBA" id="ARBA00024195"/>
    </source>
</evidence>
<keyword evidence="1" id="KW-1015">Disulfide bond</keyword>
<dbReference type="InterPro" id="IPR001254">
    <property type="entry name" value="Trypsin_dom"/>
</dbReference>
<proteinExistence type="inferred from homology"/>
<dbReference type="Gene3D" id="2.40.10.10">
    <property type="entry name" value="Trypsin-like serine proteases"/>
    <property type="match status" value="2"/>
</dbReference>
<dbReference type="Pfam" id="PF00089">
    <property type="entry name" value="Trypsin"/>
    <property type="match status" value="1"/>
</dbReference>
<dbReference type="GeneID" id="115881430"/>
<feature type="signal peptide" evidence="4">
    <location>
        <begin position="1"/>
        <end position="22"/>
    </location>
</feature>
<dbReference type="InterPro" id="IPR001314">
    <property type="entry name" value="Peptidase_S1A"/>
</dbReference>
<name>A0A6J2XTC0_SITOR</name>
<dbReference type="AlphaFoldDB" id="A0A6J2XTC0"/>
<accession>A0A6J2XTC0</accession>
<dbReference type="InParanoid" id="A0A6J2XTC0"/>
<dbReference type="InterPro" id="IPR051487">
    <property type="entry name" value="Ser/Thr_Proteases_Immune/Dev"/>
</dbReference>
<dbReference type="SUPFAM" id="SSF50494">
    <property type="entry name" value="Trypsin-like serine proteases"/>
    <property type="match status" value="1"/>
</dbReference>
<dbReference type="SMART" id="SM00020">
    <property type="entry name" value="Tryp_SPc"/>
    <property type="match status" value="1"/>
</dbReference>
<dbReference type="Proteomes" id="UP000504635">
    <property type="component" value="Unplaced"/>
</dbReference>
<comment type="similarity">
    <text evidence="2">Belongs to the peptidase S1 family. CLIP subfamily.</text>
</comment>
<dbReference type="InterPro" id="IPR009003">
    <property type="entry name" value="Peptidase_S1_PA"/>
</dbReference>
<reference evidence="7" key="1">
    <citation type="submission" date="2025-08" db="UniProtKB">
        <authorList>
            <consortium name="RefSeq"/>
        </authorList>
    </citation>
    <scope>IDENTIFICATION</scope>
    <source>
        <tissue evidence="7">Gonads</tissue>
    </source>
</reference>
<keyword evidence="6" id="KW-1185">Reference proteome</keyword>
<dbReference type="PANTHER" id="PTHR24256">
    <property type="entry name" value="TRYPTASE-RELATED"/>
    <property type="match status" value="1"/>
</dbReference>
<feature type="region of interest" description="Disordered" evidence="3">
    <location>
        <begin position="60"/>
        <end position="83"/>
    </location>
</feature>
<evidence type="ECO:0000256" key="3">
    <source>
        <dbReference type="SAM" id="MobiDB-lite"/>
    </source>
</evidence>
<dbReference type="OrthoDB" id="6656697at2759"/>
<dbReference type="GO" id="GO:0004252">
    <property type="term" value="F:serine-type endopeptidase activity"/>
    <property type="evidence" value="ECO:0007669"/>
    <property type="project" value="InterPro"/>
</dbReference>
<organism evidence="6 7">
    <name type="scientific">Sitophilus oryzae</name>
    <name type="common">Rice weevil</name>
    <name type="synonym">Curculio oryzae</name>
    <dbReference type="NCBI Taxonomy" id="7048"/>
    <lineage>
        <taxon>Eukaryota</taxon>
        <taxon>Metazoa</taxon>
        <taxon>Ecdysozoa</taxon>
        <taxon>Arthropoda</taxon>
        <taxon>Hexapoda</taxon>
        <taxon>Insecta</taxon>
        <taxon>Pterygota</taxon>
        <taxon>Neoptera</taxon>
        <taxon>Endopterygota</taxon>
        <taxon>Coleoptera</taxon>
        <taxon>Polyphaga</taxon>
        <taxon>Cucujiformia</taxon>
        <taxon>Curculionidae</taxon>
        <taxon>Dryophthorinae</taxon>
        <taxon>Sitophilus</taxon>
    </lineage>
</organism>
<dbReference type="CDD" id="cd00190">
    <property type="entry name" value="Tryp_SPc"/>
    <property type="match status" value="1"/>
</dbReference>
<dbReference type="RefSeq" id="XP_030754763.1">
    <property type="nucleotide sequence ID" value="XM_030898903.1"/>
</dbReference>
<feature type="chain" id="PRO_5026975700" evidence="4">
    <location>
        <begin position="23"/>
        <end position="381"/>
    </location>
</feature>
<protein>
    <submittedName>
        <fullName evidence="7">Tryptase gamma-like</fullName>
    </submittedName>
</protein>
<dbReference type="PROSITE" id="PS50240">
    <property type="entry name" value="TRYPSIN_DOM"/>
    <property type="match status" value="1"/>
</dbReference>